<comment type="caution">
    <text evidence="2">The sequence shown here is derived from an EMBL/GenBank/DDBJ whole genome shotgun (WGS) entry which is preliminary data.</text>
</comment>
<name>A0A370GYW1_9COXI</name>
<feature type="region of interest" description="Disordered" evidence="1">
    <location>
        <begin position="32"/>
        <end position="55"/>
    </location>
</feature>
<accession>A0A370GYW1</accession>
<evidence type="ECO:0000256" key="1">
    <source>
        <dbReference type="SAM" id="MobiDB-lite"/>
    </source>
</evidence>
<reference evidence="2 3" key="1">
    <citation type="submission" date="2018-07" db="EMBL/GenBank/DDBJ databases">
        <title>Genomic Encyclopedia of Type Strains, Phase IV (KMG-IV): sequencing the most valuable type-strain genomes for metagenomic binning, comparative biology and taxonomic classification.</title>
        <authorList>
            <person name="Goeker M."/>
        </authorList>
    </citation>
    <scope>NUCLEOTIDE SEQUENCE [LARGE SCALE GENOMIC DNA]</scope>
    <source>
        <strain evidence="2 3">DSM 16500</strain>
    </source>
</reference>
<organism evidence="2 3">
    <name type="scientific">Aquicella lusitana</name>
    <dbReference type="NCBI Taxonomy" id="254246"/>
    <lineage>
        <taxon>Bacteria</taxon>
        <taxon>Pseudomonadati</taxon>
        <taxon>Pseudomonadota</taxon>
        <taxon>Gammaproteobacteria</taxon>
        <taxon>Legionellales</taxon>
        <taxon>Coxiellaceae</taxon>
        <taxon>Aquicella</taxon>
    </lineage>
</organism>
<feature type="compositionally biased region" description="Polar residues" evidence="1">
    <location>
        <begin position="33"/>
        <end position="43"/>
    </location>
</feature>
<dbReference type="EMBL" id="QQAX01000001">
    <property type="protein sequence ID" value="RDI48832.1"/>
    <property type="molecule type" value="Genomic_DNA"/>
</dbReference>
<dbReference type="AlphaFoldDB" id="A0A370GYW1"/>
<dbReference type="Proteomes" id="UP000254720">
    <property type="component" value="Unassembled WGS sequence"/>
</dbReference>
<dbReference type="RefSeq" id="WP_170131721.1">
    <property type="nucleotide sequence ID" value="NZ_LR699114.1"/>
</dbReference>
<keyword evidence="3" id="KW-1185">Reference proteome</keyword>
<proteinExistence type="predicted"/>
<evidence type="ECO:0000313" key="3">
    <source>
        <dbReference type="Proteomes" id="UP000254720"/>
    </source>
</evidence>
<evidence type="ECO:0000313" key="2">
    <source>
        <dbReference type="EMBL" id="RDI48832.1"/>
    </source>
</evidence>
<gene>
    <name evidence="2" type="ORF">C8D86_101112</name>
</gene>
<sequence length="55" mass="6457">MLLKLFNRLTSHLKQEQPVKIKKNPLKIVTVYGSKTNPDQQEQNETEASRNTYKK</sequence>
<protein>
    <submittedName>
        <fullName evidence="2">Uncharacterized protein</fullName>
    </submittedName>
</protein>